<name>A0A1H6FHP7_9GAMM</name>
<dbReference type="PROSITE" id="PS51257">
    <property type="entry name" value="PROKAR_LIPOPROTEIN"/>
    <property type="match status" value="1"/>
</dbReference>
<dbReference type="GO" id="GO:0000166">
    <property type="term" value="F:nucleotide binding"/>
    <property type="evidence" value="ECO:0007669"/>
    <property type="project" value="UniProtKB-KW"/>
</dbReference>
<protein>
    <submittedName>
        <fullName evidence="5">Trifunctional nucleotide phosphoesterase protein YfkN</fullName>
    </submittedName>
</protein>
<feature type="domain" description="Calcineurin-like phosphoesterase" evidence="3">
    <location>
        <begin position="35"/>
        <end position="240"/>
    </location>
</feature>
<evidence type="ECO:0000259" key="3">
    <source>
        <dbReference type="Pfam" id="PF00149"/>
    </source>
</evidence>
<evidence type="ECO:0000313" key="7">
    <source>
        <dbReference type="Proteomes" id="UP000236724"/>
    </source>
</evidence>
<dbReference type="Proteomes" id="UP000236724">
    <property type="component" value="Unassembled WGS sequence"/>
</dbReference>
<evidence type="ECO:0000313" key="5">
    <source>
        <dbReference type="EMBL" id="SEH09173.1"/>
    </source>
</evidence>
<feature type="domain" description="5'-Nucleotidase C-terminal" evidence="4">
    <location>
        <begin position="335"/>
        <end position="482"/>
    </location>
</feature>
<dbReference type="GO" id="GO:0008768">
    <property type="term" value="F:UDP-sugar diphosphatase activity"/>
    <property type="evidence" value="ECO:0007669"/>
    <property type="project" value="TreeGrafter"/>
</dbReference>
<dbReference type="Gene3D" id="3.60.21.10">
    <property type="match status" value="1"/>
</dbReference>
<keyword evidence="1" id="KW-0732">Signal</keyword>
<dbReference type="GO" id="GO:0008253">
    <property type="term" value="F:5'-nucleotidase activity"/>
    <property type="evidence" value="ECO:0007669"/>
    <property type="project" value="TreeGrafter"/>
</dbReference>
<dbReference type="InterPro" id="IPR029052">
    <property type="entry name" value="Metallo-depent_PP-like"/>
</dbReference>
<comment type="similarity">
    <text evidence="2">Belongs to the 5'-nucleotidase family.</text>
</comment>
<accession>A0A1H6FHP7</accession>
<evidence type="ECO:0000313" key="6">
    <source>
        <dbReference type="EMBL" id="SEH09302.1"/>
    </source>
</evidence>
<dbReference type="PANTHER" id="PTHR11575">
    <property type="entry name" value="5'-NUCLEOTIDASE-RELATED"/>
    <property type="match status" value="1"/>
</dbReference>
<dbReference type="InterPro" id="IPR008334">
    <property type="entry name" value="5'-Nucleotdase_C"/>
</dbReference>
<evidence type="ECO:0000256" key="1">
    <source>
        <dbReference type="ARBA" id="ARBA00022729"/>
    </source>
</evidence>
<dbReference type="EMBL" id="FMSV02000559">
    <property type="protein sequence ID" value="SEH09302.1"/>
    <property type="molecule type" value="Genomic_DNA"/>
</dbReference>
<dbReference type="Gene3D" id="3.90.780.10">
    <property type="entry name" value="5'-Nucleotidase, C-terminal domain"/>
    <property type="match status" value="1"/>
</dbReference>
<dbReference type="PRINTS" id="PR01607">
    <property type="entry name" value="APYRASEFAMLY"/>
</dbReference>
<dbReference type="Pfam" id="PF02872">
    <property type="entry name" value="5_nucleotid_C"/>
    <property type="match status" value="1"/>
</dbReference>
<proteinExistence type="inferred from homology"/>
<keyword evidence="2" id="KW-0547">Nucleotide-binding</keyword>
<dbReference type="InterPro" id="IPR036907">
    <property type="entry name" value="5'-Nucleotdase_C_sf"/>
</dbReference>
<dbReference type="RefSeq" id="WP_103922651.1">
    <property type="nucleotide sequence ID" value="NZ_FMSV02000558.1"/>
</dbReference>
<keyword evidence="2" id="KW-0378">Hydrolase</keyword>
<dbReference type="InterPro" id="IPR004843">
    <property type="entry name" value="Calcineurin-like_PHP"/>
</dbReference>
<dbReference type="PANTHER" id="PTHR11575:SF24">
    <property type="entry name" value="5'-NUCLEOTIDASE"/>
    <property type="match status" value="1"/>
</dbReference>
<sequence>MTKSFYLILLFISACSLAPKQSHEQVAAIKPAGFTVLAINDVYRLDNLAKVRALRQQLEQQGDVLLLHAGDFLFPSFLSREFNGAQMIDVMNQLDGDASAEDARLWVTFGNHEFDKSQMKHRQILQDRISESQFGWVSSNVSFHPQAAIQDPHLTASKIMTINGIQVGIFGLTINSKIPEYVQQITAPIATAQAMTQQLRQQGAQVVIALTHLTMAQDKQLLQQLGEHGPDIIFGGHEHNQQSAQVNGRYVLKADADAISATVAKISLDGAVLKVDFQFQSLAEIKPDSLVVQRIADWKSKHEQQFCDKNNLSAHCLQAQLGRSQLVLKAEELEIRRFETNLGSWLMDLAVQAYAEQGAQIAFMNSGSLRLNRDIPVDEIITRKTLNELFAYPAKLALIKIKGATLQRVINRAIQDWAGNGHWLQISGFAFRHNPETNTADQLSLIEASGIRPISPDETLLAVVNDFLLDPGKGNQDGYDMLSSKMIINPDEDWPDLREKTATALQQAGEKGIQPETLGRICNTQRAGPCLLDVVYY</sequence>
<organism evidence="5 7">
    <name type="scientific">Candidatus Venteria ishoeyi</name>
    <dbReference type="NCBI Taxonomy" id="1899563"/>
    <lineage>
        <taxon>Bacteria</taxon>
        <taxon>Pseudomonadati</taxon>
        <taxon>Pseudomonadota</taxon>
        <taxon>Gammaproteobacteria</taxon>
        <taxon>Thiotrichales</taxon>
        <taxon>Thiotrichaceae</taxon>
        <taxon>Venteria</taxon>
    </lineage>
</organism>
<dbReference type="GO" id="GO:0009166">
    <property type="term" value="P:nucleotide catabolic process"/>
    <property type="evidence" value="ECO:0007669"/>
    <property type="project" value="InterPro"/>
</dbReference>
<dbReference type="AlphaFoldDB" id="A0A1H6FHP7"/>
<gene>
    <name evidence="5" type="primary">yfkN_3</name>
    <name evidence="6" type="synonym">yfkN_4</name>
    <name evidence="5" type="ORF">MBHS_05067</name>
    <name evidence="6" type="ORF">MBHS_05197</name>
</gene>
<dbReference type="GO" id="GO:0030288">
    <property type="term" value="C:outer membrane-bounded periplasmic space"/>
    <property type="evidence" value="ECO:0007669"/>
    <property type="project" value="TreeGrafter"/>
</dbReference>
<dbReference type="InterPro" id="IPR006179">
    <property type="entry name" value="5_nucleotidase/apyrase"/>
</dbReference>
<evidence type="ECO:0000259" key="4">
    <source>
        <dbReference type="Pfam" id="PF02872"/>
    </source>
</evidence>
<dbReference type="Pfam" id="PF00149">
    <property type="entry name" value="Metallophos"/>
    <property type="match status" value="1"/>
</dbReference>
<dbReference type="EMBL" id="FMSV02000558">
    <property type="protein sequence ID" value="SEH09173.1"/>
    <property type="molecule type" value="Genomic_DNA"/>
</dbReference>
<dbReference type="SUPFAM" id="SSF55816">
    <property type="entry name" value="5'-nucleotidase (syn. UDP-sugar hydrolase), C-terminal domain"/>
    <property type="match status" value="1"/>
</dbReference>
<keyword evidence="7" id="KW-1185">Reference proteome</keyword>
<reference evidence="5 7" key="1">
    <citation type="submission" date="2016-10" db="EMBL/GenBank/DDBJ databases">
        <authorList>
            <person name="de Groot N.N."/>
        </authorList>
    </citation>
    <scope>NUCLEOTIDE SEQUENCE [LARGE SCALE GENOMIC DNA]</scope>
    <source>
        <strain evidence="5">MBHS1</strain>
    </source>
</reference>
<dbReference type="OrthoDB" id="9803927at2"/>
<dbReference type="SUPFAM" id="SSF56300">
    <property type="entry name" value="Metallo-dependent phosphatases"/>
    <property type="match status" value="1"/>
</dbReference>
<evidence type="ECO:0000256" key="2">
    <source>
        <dbReference type="RuleBase" id="RU362119"/>
    </source>
</evidence>